<feature type="compositionally biased region" description="Polar residues" evidence="1">
    <location>
        <begin position="44"/>
        <end position="58"/>
    </location>
</feature>
<feature type="region of interest" description="Disordered" evidence="1">
    <location>
        <begin position="107"/>
        <end position="197"/>
    </location>
</feature>
<dbReference type="Pfam" id="PF25273">
    <property type="entry name" value="DUF7869"/>
    <property type="match status" value="1"/>
</dbReference>
<organism evidence="3 4">
    <name type="scientific">Phaedon cochleariae</name>
    <name type="common">Mustard beetle</name>
    <dbReference type="NCBI Taxonomy" id="80249"/>
    <lineage>
        <taxon>Eukaryota</taxon>
        <taxon>Metazoa</taxon>
        <taxon>Ecdysozoa</taxon>
        <taxon>Arthropoda</taxon>
        <taxon>Hexapoda</taxon>
        <taxon>Insecta</taxon>
        <taxon>Pterygota</taxon>
        <taxon>Neoptera</taxon>
        <taxon>Endopterygota</taxon>
        <taxon>Coleoptera</taxon>
        <taxon>Polyphaga</taxon>
        <taxon>Cucujiformia</taxon>
        <taxon>Chrysomeloidea</taxon>
        <taxon>Chrysomelidae</taxon>
        <taxon>Chrysomelinae</taxon>
        <taxon>Chrysomelini</taxon>
        <taxon>Phaedon</taxon>
    </lineage>
</organism>
<accession>A0A9N9SQC4</accession>
<dbReference type="InterPro" id="IPR057191">
    <property type="entry name" value="DUF7869"/>
</dbReference>
<feature type="domain" description="DUF7869" evidence="2">
    <location>
        <begin position="498"/>
        <end position="641"/>
    </location>
</feature>
<dbReference type="Proteomes" id="UP001153737">
    <property type="component" value="Chromosome 9"/>
</dbReference>
<reference evidence="3" key="1">
    <citation type="submission" date="2022-01" db="EMBL/GenBank/DDBJ databases">
        <authorList>
            <person name="King R."/>
        </authorList>
    </citation>
    <scope>NUCLEOTIDE SEQUENCE</scope>
</reference>
<sequence>MISDTDRFDSRLPLQDVTLIANSNGIIDPGTEINHDIEDDGAVASSSKELTGSNNSSPVPYLDPSLQKELAAIMDDSFADDDGVATIFSPDTDENLQIEPVESGLITNMEQDEDESVDDSVKDKNYETESSESNSGDEPRTSAQSVNKKRKRNLNDRQMHTRRDSSVSNSEVNENESRIKKRGQKGETRHIRSMRKTMRNSGREYITKKGKVIPARRCRDLQQCRLKCKERIDDGVRKIIFTEYWSMQSFDRRTAYIASLVSTRPKESTRSKKPGQMIKVCKHCFLSTFDESNKFLTNVLKKKESAHSGITQEDGRGKGTPHNKIPDEVLNLVKEHVSSLPSYESHYCRKQTENKFLSSYYTLTRIYQEYKEWIPDSMTPVSRTIYEKVFHSMKIKIKNPKKDSCAKCDKINMQIKNMSDIDMKQTLQNDLNNHQSDAEYAYDSKRIDIQKASHDKTQSVLTFDLQQCLPTPDIQTSVVFYKRQLWTFNLTLHRCEDKQVFCYMWDETMAGRGANQIASCIHKYLHDNLDPEKKSLTLYSDTCAGQNKNSFLPIMFMLFMKGTSSLECVDHKFLEPGHTHMECDTDHSIIEKKKKKYEAAIEHPRDWMQLVRMCGKTHPFKVIEMHREDFFEFSALLKTYFINKKTNDAGDQVIWRNIKWLRYSSNEFGIVQYKNSLNQEEAFKRIDFKRKSKTGFSKIKPPLSYKGPVPINPKKKENLLELLPYINKNFHLFYQNIMTKDDIPNTIPSSDEDSE</sequence>
<dbReference type="PANTHER" id="PTHR10773">
    <property type="entry name" value="DNA-DIRECTED RNA POLYMERASES I, II, AND III SUBUNIT RPABC2"/>
    <property type="match status" value="1"/>
</dbReference>
<feature type="compositionally biased region" description="Basic and acidic residues" evidence="1">
    <location>
        <begin position="153"/>
        <end position="165"/>
    </location>
</feature>
<gene>
    <name evidence="3" type="ORF">PHAECO_LOCUS12868</name>
</gene>
<reference evidence="3" key="2">
    <citation type="submission" date="2022-10" db="EMBL/GenBank/DDBJ databases">
        <authorList>
            <consortium name="ENA_rothamsted_submissions"/>
            <consortium name="culmorum"/>
            <person name="King R."/>
        </authorList>
    </citation>
    <scope>NUCLEOTIDE SEQUENCE</scope>
</reference>
<evidence type="ECO:0000313" key="3">
    <source>
        <dbReference type="EMBL" id="CAG9825650.1"/>
    </source>
</evidence>
<name>A0A9N9SQC4_PHACE</name>
<dbReference type="AlphaFoldDB" id="A0A9N9SQC4"/>
<dbReference type="PANTHER" id="PTHR10773:SF19">
    <property type="match status" value="1"/>
</dbReference>
<keyword evidence="4" id="KW-1185">Reference proteome</keyword>
<feature type="compositionally biased region" description="Polar residues" evidence="1">
    <location>
        <begin position="131"/>
        <end position="146"/>
    </location>
</feature>
<feature type="region of interest" description="Disordered" evidence="1">
    <location>
        <begin position="28"/>
        <end position="63"/>
    </location>
</feature>
<evidence type="ECO:0000313" key="4">
    <source>
        <dbReference type="Proteomes" id="UP001153737"/>
    </source>
</evidence>
<proteinExistence type="predicted"/>
<evidence type="ECO:0000256" key="1">
    <source>
        <dbReference type="SAM" id="MobiDB-lite"/>
    </source>
</evidence>
<dbReference type="OrthoDB" id="6762579at2759"/>
<protein>
    <recommendedName>
        <fullName evidence="2">DUF7869 domain-containing protein</fullName>
    </recommendedName>
</protein>
<dbReference type="EMBL" id="OU896715">
    <property type="protein sequence ID" value="CAG9825650.1"/>
    <property type="molecule type" value="Genomic_DNA"/>
</dbReference>
<evidence type="ECO:0000259" key="2">
    <source>
        <dbReference type="Pfam" id="PF25273"/>
    </source>
</evidence>